<feature type="transmembrane region" description="Helical" evidence="1">
    <location>
        <begin position="361"/>
        <end position="384"/>
    </location>
</feature>
<keyword evidence="1" id="KW-0472">Membrane</keyword>
<name>A0A158FCM6_9BURK</name>
<protein>
    <submittedName>
        <fullName evidence="2">ImcF domain-containing protein</fullName>
    </submittedName>
</protein>
<evidence type="ECO:0000256" key="1">
    <source>
        <dbReference type="SAM" id="Phobius"/>
    </source>
</evidence>
<feature type="transmembrane region" description="Helical" evidence="1">
    <location>
        <begin position="7"/>
        <end position="26"/>
    </location>
</feature>
<evidence type="ECO:0000313" key="3">
    <source>
        <dbReference type="Proteomes" id="UP000054683"/>
    </source>
</evidence>
<keyword evidence="1" id="KW-1133">Transmembrane helix</keyword>
<dbReference type="EMBL" id="FCOK02000004">
    <property type="protein sequence ID" value="SAL17059.1"/>
    <property type="molecule type" value="Genomic_DNA"/>
</dbReference>
<gene>
    <name evidence="2" type="ORF">AWB69_00904</name>
</gene>
<sequence>MKKLSLDVLSITALALVVGLFILVWGKEIGVTTPEARSNWIAGIAICAMAFAFLFAFDNRARLSSAARNLARWLHVREPEMAGTTQGALAKSPSAAKPTETGLSALRAYLRAENGIRWRYRQSWLLLTGGETNISRAMPDLAQNGWLVTQDAVLLWNKASSDGRLDEGWLRQLYAVRRNRPIDAVILTLDDTVDSFPQRQGMGSHSVTLARIANVLHWSAPVYVLDVAETDKLNDGRTALLGCEFAPDANERSIESTLLELRSRIGHMSVGQLIRSYKDQYAARLSERLDTRSAPLAALIASLANREARHQPVSGAFFAPFPLAVDAGAVADPNAPTTVDLPLWPHLATIARRQRGRRMGWHPVTVFSTVALTIIGLWTTGMLISGMTNGLSLSEARQTIQTLKSAPDPAARLQALLALQQQASTSNRFRHRESPTPY</sequence>
<dbReference type="RefSeq" id="WP_062082590.1">
    <property type="nucleotide sequence ID" value="NZ_FCOK02000004.1"/>
</dbReference>
<dbReference type="AlphaFoldDB" id="A0A158FCM6"/>
<organism evidence="2 3">
    <name type="scientific">Caballeronia udeis</name>
    <dbReference type="NCBI Taxonomy" id="1232866"/>
    <lineage>
        <taxon>Bacteria</taxon>
        <taxon>Pseudomonadati</taxon>
        <taxon>Pseudomonadota</taxon>
        <taxon>Betaproteobacteria</taxon>
        <taxon>Burkholderiales</taxon>
        <taxon>Burkholderiaceae</taxon>
        <taxon>Caballeronia</taxon>
    </lineage>
</organism>
<accession>A0A158FCM6</accession>
<evidence type="ECO:0000313" key="2">
    <source>
        <dbReference type="EMBL" id="SAL17059.1"/>
    </source>
</evidence>
<proteinExistence type="predicted"/>
<keyword evidence="1" id="KW-0812">Transmembrane</keyword>
<reference evidence="2 3" key="1">
    <citation type="submission" date="2016-01" db="EMBL/GenBank/DDBJ databases">
        <authorList>
            <person name="Oliw E.H."/>
        </authorList>
    </citation>
    <scope>NUCLEOTIDE SEQUENCE [LARGE SCALE GENOMIC DNA]</scope>
    <source>
        <strain evidence="2">LMG 27134</strain>
    </source>
</reference>
<dbReference type="Proteomes" id="UP000054683">
    <property type="component" value="Unassembled WGS sequence"/>
</dbReference>
<feature type="transmembrane region" description="Helical" evidence="1">
    <location>
        <begin position="38"/>
        <end position="57"/>
    </location>
</feature>